<accession>A0ACB9MPI3</accession>
<organism evidence="1 2">
    <name type="scientific">Melastoma candidum</name>
    <dbReference type="NCBI Taxonomy" id="119954"/>
    <lineage>
        <taxon>Eukaryota</taxon>
        <taxon>Viridiplantae</taxon>
        <taxon>Streptophyta</taxon>
        <taxon>Embryophyta</taxon>
        <taxon>Tracheophyta</taxon>
        <taxon>Spermatophyta</taxon>
        <taxon>Magnoliopsida</taxon>
        <taxon>eudicotyledons</taxon>
        <taxon>Gunneridae</taxon>
        <taxon>Pentapetalae</taxon>
        <taxon>rosids</taxon>
        <taxon>malvids</taxon>
        <taxon>Myrtales</taxon>
        <taxon>Melastomataceae</taxon>
        <taxon>Melastomatoideae</taxon>
        <taxon>Melastomateae</taxon>
        <taxon>Melastoma</taxon>
    </lineage>
</organism>
<evidence type="ECO:0000313" key="2">
    <source>
        <dbReference type="Proteomes" id="UP001057402"/>
    </source>
</evidence>
<dbReference type="EMBL" id="CM042888">
    <property type="protein sequence ID" value="KAI4326170.1"/>
    <property type="molecule type" value="Genomic_DNA"/>
</dbReference>
<comment type="caution">
    <text evidence="1">The sequence shown here is derived from an EMBL/GenBank/DDBJ whole genome shotgun (WGS) entry which is preliminary data.</text>
</comment>
<proteinExistence type="predicted"/>
<evidence type="ECO:0000313" key="1">
    <source>
        <dbReference type="EMBL" id="KAI4326170.1"/>
    </source>
</evidence>
<reference evidence="2" key="1">
    <citation type="journal article" date="2023" name="Front. Plant Sci.">
        <title>Chromosomal-level genome assembly of Melastoma candidum provides insights into trichome evolution.</title>
        <authorList>
            <person name="Zhong Y."/>
            <person name="Wu W."/>
            <person name="Sun C."/>
            <person name="Zou P."/>
            <person name="Liu Y."/>
            <person name="Dai S."/>
            <person name="Zhou R."/>
        </authorList>
    </citation>
    <scope>NUCLEOTIDE SEQUENCE [LARGE SCALE GENOMIC DNA]</scope>
</reference>
<dbReference type="Proteomes" id="UP001057402">
    <property type="component" value="Chromosome 9"/>
</dbReference>
<gene>
    <name evidence="1" type="ORF">MLD38_031510</name>
</gene>
<sequence>MNSRQALPTSPPPPLSVFLLGLVPVISKRPEPEDPPLKISFFVSSSKGSVAICLLRSSVSARTLGIVSHLSLSAEHLIGASGSVS</sequence>
<protein>
    <submittedName>
        <fullName evidence="1">Uncharacterized protein</fullName>
    </submittedName>
</protein>
<name>A0ACB9MPI3_9MYRT</name>
<keyword evidence="2" id="KW-1185">Reference proteome</keyword>